<organism evidence="3 4">
    <name type="scientific">Pseudopithomyces chartarum</name>
    <dbReference type="NCBI Taxonomy" id="1892770"/>
    <lineage>
        <taxon>Eukaryota</taxon>
        <taxon>Fungi</taxon>
        <taxon>Dikarya</taxon>
        <taxon>Ascomycota</taxon>
        <taxon>Pezizomycotina</taxon>
        <taxon>Dothideomycetes</taxon>
        <taxon>Pleosporomycetidae</taxon>
        <taxon>Pleosporales</taxon>
        <taxon>Massarineae</taxon>
        <taxon>Didymosphaeriaceae</taxon>
        <taxon>Pseudopithomyces</taxon>
    </lineage>
</organism>
<protein>
    <submittedName>
        <fullName evidence="3">Uncharacterized protein</fullName>
    </submittedName>
</protein>
<sequence length="315" mass="35630">MNSEHLTEGTSSQSHPGSQHTAQAQPTEQDEKKPKPLNPRAPPFLSGNLTHPPIPISSDADQSSDATITQAVPLTTWNWTASRISTPAPVGAPNPAFGHVPGHNAYNTYPAHSFYESAPQPLDRTGYHAGDNNLMQVAYSENGQDGVSQAVFQGVNYPESYHAPMYLPRPAYYMDKGALWSTAIYGSGWEKMIREQQEERQEQYQQEWQQQQQEWQQYQQQQQFQQLHFQQQQQYPQQQQVPVYAATFQDAVGHFAGNRGRRGGEGVEEEEMMQAVRERWTFGGKALAWLDAERGDSLVDMSFEVQLLVSGVWFR</sequence>
<evidence type="ECO:0000313" key="3">
    <source>
        <dbReference type="EMBL" id="KAK3202684.1"/>
    </source>
</evidence>
<gene>
    <name evidence="3" type="ORF">GRF29_154g380636</name>
</gene>
<proteinExistence type="predicted"/>
<feature type="coiled-coil region" evidence="1">
    <location>
        <begin position="194"/>
        <end position="221"/>
    </location>
</feature>
<feature type="region of interest" description="Disordered" evidence="2">
    <location>
        <begin position="1"/>
        <end position="66"/>
    </location>
</feature>
<dbReference type="AlphaFoldDB" id="A0AAN6RD45"/>
<accession>A0AAN6RD45</accession>
<dbReference type="Proteomes" id="UP001280581">
    <property type="component" value="Unassembled WGS sequence"/>
</dbReference>
<evidence type="ECO:0000313" key="4">
    <source>
        <dbReference type="Proteomes" id="UP001280581"/>
    </source>
</evidence>
<keyword evidence="4" id="KW-1185">Reference proteome</keyword>
<dbReference type="EMBL" id="WVTA01000013">
    <property type="protein sequence ID" value="KAK3202684.1"/>
    <property type="molecule type" value="Genomic_DNA"/>
</dbReference>
<keyword evidence="1" id="KW-0175">Coiled coil</keyword>
<comment type="caution">
    <text evidence="3">The sequence shown here is derived from an EMBL/GenBank/DDBJ whole genome shotgun (WGS) entry which is preliminary data.</text>
</comment>
<evidence type="ECO:0000256" key="2">
    <source>
        <dbReference type="SAM" id="MobiDB-lite"/>
    </source>
</evidence>
<name>A0AAN6RD45_9PLEO</name>
<feature type="compositionally biased region" description="Polar residues" evidence="2">
    <location>
        <begin position="1"/>
        <end position="27"/>
    </location>
</feature>
<evidence type="ECO:0000256" key="1">
    <source>
        <dbReference type="SAM" id="Coils"/>
    </source>
</evidence>
<reference evidence="3 4" key="1">
    <citation type="submission" date="2021-02" db="EMBL/GenBank/DDBJ databases">
        <title>Genome assembly of Pseudopithomyces chartarum.</title>
        <authorList>
            <person name="Jauregui R."/>
            <person name="Singh J."/>
            <person name="Voisey C."/>
        </authorList>
    </citation>
    <scope>NUCLEOTIDE SEQUENCE [LARGE SCALE GENOMIC DNA]</scope>
    <source>
        <strain evidence="3 4">AGR01</strain>
    </source>
</reference>